<feature type="chain" id="PRO_5038857274" evidence="2">
    <location>
        <begin position="24"/>
        <end position="223"/>
    </location>
</feature>
<dbReference type="EMBL" id="JWSZ01000010">
    <property type="protein sequence ID" value="KIC58049.1"/>
    <property type="molecule type" value="Genomic_DNA"/>
</dbReference>
<proteinExistence type="predicted"/>
<protein>
    <submittedName>
        <fullName evidence="3">Uncharacterized protein</fullName>
    </submittedName>
</protein>
<dbReference type="AlphaFoldDB" id="A0A0B4CA72"/>
<evidence type="ECO:0000256" key="1">
    <source>
        <dbReference type="SAM" id="MobiDB-lite"/>
    </source>
</evidence>
<dbReference type="PROSITE" id="PS51257">
    <property type="entry name" value="PROKAR_LIPOPROTEIN"/>
    <property type="match status" value="1"/>
</dbReference>
<evidence type="ECO:0000313" key="3">
    <source>
        <dbReference type="EMBL" id="KIC58049.1"/>
    </source>
</evidence>
<evidence type="ECO:0000256" key="2">
    <source>
        <dbReference type="SAM" id="SignalP"/>
    </source>
</evidence>
<gene>
    <name evidence="3" type="ORF">RM52_08275</name>
</gene>
<reference evidence="3 4" key="1">
    <citation type="submission" date="2014-12" db="EMBL/GenBank/DDBJ databases">
        <title>Genome sequencing of Microbacterium hominis TPW29.</title>
        <authorList>
            <person name="Tan P.W."/>
            <person name="Chan K.-G."/>
        </authorList>
    </citation>
    <scope>NUCLEOTIDE SEQUENCE [LARGE SCALE GENOMIC DNA]</scope>
    <source>
        <strain evidence="3 4">TPW29</strain>
    </source>
</reference>
<feature type="region of interest" description="Disordered" evidence="1">
    <location>
        <begin position="34"/>
        <end position="65"/>
    </location>
</feature>
<dbReference type="RefSeq" id="WP_039415401.1">
    <property type="nucleotide sequence ID" value="NZ_JWSZ01000010.1"/>
</dbReference>
<feature type="compositionally biased region" description="Low complexity" evidence="1">
    <location>
        <begin position="35"/>
        <end position="56"/>
    </location>
</feature>
<name>A0A0B4CA72_9MICO</name>
<evidence type="ECO:0000313" key="4">
    <source>
        <dbReference type="Proteomes" id="UP000031202"/>
    </source>
</evidence>
<organism evidence="3 4">
    <name type="scientific">Microbacterium hominis</name>
    <dbReference type="NCBI Taxonomy" id="162426"/>
    <lineage>
        <taxon>Bacteria</taxon>
        <taxon>Bacillati</taxon>
        <taxon>Actinomycetota</taxon>
        <taxon>Actinomycetes</taxon>
        <taxon>Micrococcales</taxon>
        <taxon>Microbacteriaceae</taxon>
        <taxon>Microbacterium</taxon>
    </lineage>
</organism>
<feature type="signal peptide" evidence="2">
    <location>
        <begin position="1"/>
        <end position="23"/>
    </location>
</feature>
<dbReference type="Proteomes" id="UP000031202">
    <property type="component" value="Unassembled WGS sequence"/>
</dbReference>
<sequence length="223" mass="22325">MRRNVLSATIAALALAGALSGCAAGVAPDAVAMTASPDSTSSASAVPPSPSGSGPSSPRPSSPPASAVLVFPRCEDFIPISVLQKYFSADAVAYAAPGWTLEQRLPGPLARAAVTKAERASQCAWGVRGGSDGGVQAGLLELPTDVRDELVTALRSSADYTEASIDGATVFTAHVAGEIADGAVGYAFEGNTWIAVVGNSKEAAMLSGYLPAALAALHAANAR</sequence>
<accession>A0A0B4CA72</accession>
<keyword evidence="2" id="KW-0732">Signal</keyword>
<comment type="caution">
    <text evidence="3">The sequence shown here is derived from an EMBL/GenBank/DDBJ whole genome shotgun (WGS) entry which is preliminary data.</text>
</comment>